<dbReference type="GO" id="GO:0008137">
    <property type="term" value="F:NADH dehydrogenase (ubiquinone) activity"/>
    <property type="evidence" value="ECO:0007669"/>
    <property type="project" value="UniProtKB-EC"/>
</dbReference>
<feature type="transmembrane region" description="Helical" evidence="14">
    <location>
        <begin position="31"/>
        <end position="54"/>
    </location>
</feature>
<evidence type="ECO:0000256" key="4">
    <source>
        <dbReference type="ARBA" id="ARBA00021009"/>
    </source>
</evidence>
<feature type="transmembrane region" description="Helical" evidence="14">
    <location>
        <begin position="60"/>
        <end position="83"/>
    </location>
</feature>
<evidence type="ECO:0000256" key="12">
    <source>
        <dbReference type="RuleBase" id="RU000471"/>
    </source>
</evidence>
<dbReference type="AlphaFoldDB" id="Q0H2E0"/>
<evidence type="ECO:0000256" key="7">
    <source>
        <dbReference type="ARBA" id="ARBA00022792"/>
    </source>
</evidence>
<keyword evidence="9 13" id="KW-0830">Ubiquinone</keyword>
<evidence type="ECO:0000256" key="5">
    <source>
        <dbReference type="ARBA" id="ARBA00022448"/>
    </source>
</evidence>
<evidence type="ECO:0000256" key="8">
    <source>
        <dbReference type="ARBA" id="ARBA00022989"/>
    </source>
</evidence>
<dbReference type="PROSITE" id="PS00667">
    <property type="entry name" value="COMPLEX1_ND1_1"/>
    <property type="match status" value="1"/>
</dbReference>
<dbReference type="GO" id="GO:0005743">
    <property type="term" value="C:mitochondrial inner membrane"/>
    <property type="evidence" value="ECO:0007669"/>
    <property type="project" value="UniProtKB-SubCell"/>
</dbReference>
<dbReference type="GO" id="GO:0009060">
    <property type="term" value="P:aerobic respiration"/>
    <property type="evidence" value="ECO:0007669"/>
    <property type="project" value="TreeGrafter"/>
</dbReference>
<dbReference type="InterPro" id="IPR018086">
    <property type="entry name" value="NADH_UbQ_OxRdtase_su1_CS"/>
</dbReference>
<evidence type="ECO:0000256" key="9">
    <source>
        <dbReference type="ARBA" id="ARBA00023075"/>
    </source>
</evidence>
<evidence type="ECO:0000256" key="2">
    <source>
        <dbReference type="ARBA" id="ARBA00004448"/>
    </source>
</evidence>
<keyword evidence="5" id="KW-0813">Transport</keyword>
<feature type="transmembrane region" description="Helical" evidence="14">
    <location>
        <begin position="179"/>
        <end position="203"/>
    </location>
</feature>
<protein>
    <recommendedName>
        <fullName evidence="4 13">NADH-ubiquinone oxidoreductase chain 1</fullName>
        <ecNumber evidence="13">7.1.1.2</ecNumber>
    </recommendedName>
</protein>
<feature type="transmembrane region" description="Helical" evidence="14">
    <location>
        <begin position="104"/>
        <end position="121"/>
    </location>
</feature>
<comment type="catalytic activity">
    <reaction evidence="13">
        <text>a ubiquinone + NADH + 5 H(+)(in) = a ubiquinol + NAD(+) + 4 H(+)(out)</text>
        <dbReference type="Rhea" id="RHEA:29091"/>
        <dbReference type="Rhea" id="RHEA-COMP:9565"/>
        <dbReference type="Rhea" id="RHEA-COMP:9566"/>
        <dbReference type="ChEBI" id="CHEBI:15378"/>
        <dbReference type="ChEBI" id="CHEBI:16389"/>
        <dbReference type="ChEBI" id="CHEBI:17976"/>
        <dbReference type="ChEBI" id="CHEBI:57540"/>
        <dbReference type="ChEBI" id="CHEBI:57945"/>
        <dbReference type="EC" id="7.1.1.2"/>
    </reaction>
</comment>
<evidence type="ECO:0000256" key="14">
    <source>
        <dbReference type="SAM" id="Phobius"/>
    </source>
</evidence>
<keyword evidence="6 12" id="KW-0812">Transmembrane</keyword>
<evidence type="ECO:0000256" key="3">
    <source>
        <dbReference type="ARBA" id="ARBA00010535"/>
    </source>
</evidence>
<dbReference type="EMBL" id="AH015389">
    <property type="protein sequence ID" value="ABB96394.1"/>
    <property type="molecule type" value="Genomic_DNA"/>
</dbReference>
<comment type="similarity">
    <text evidence="3 12">Belongs to the complex I subunit 1 family.</text>
</comment>
<feature type="transmembrane region" description="Helical" evidence="14">
    <location>
        <begin position="245"/>
        <end position="267"/>
    </location>
</feature>
<keyword evidence="12" id="KW-0520">NAD</keyword>
<evidence type="ECO:0000256" key="11">
    <source>
        <dbReference type="ARBA" id="ARBA00023136"/>
    </source>
</evidence>
<comment type="function">
    <text evidence="1">Core subunit of the mitochondrial membrane respiratory chain NADH dehydrogenase (Complex I) that is believed to belong to the minimal assembly required for catalysis. Complex I functions in the transfer of electrons from NADH to the respiratory chain. The immediate electron acceptor for the enzyme is believed to be ubiquinone.</text>
</comment>
<dbReference type="GO" id="GO:0003954">
    <property type="term" value="F:NADH dehydrogenase activity"/>
    <property type="evidence" value="ECO:0007669"/>
    <property type="project" value="TreeGrafter"/>
</dbReference>
<gene>
    <name evidence="15" type="primary">nd1</name>
</gene>
<evidence type="ECO:0000313" key="15">
    <source>
        <dbReference type="EMBL" id="ABB96394.1"/>
    </source>
</evidence>
<sequence>GPNKVGLGGIIQPFSDAAKLLMKEIFKLSNVNVSIFYMCPVLMLFMSMSIWMILDKINFQISMILGILFMLSVLSMTSYFLMISGWSSNSIYSMLGSIRSVAQLISYEVSMIFMIMSLMIMGESFSLNDFENFQSFMFMNYLYPLSGVFFVSVLAELNRTPFDLIEGESELVSGFNVEYFSSGFTLIFLAEYMNMMFMSMIYVSMFLGVKQLLEYFMYVMMMIYMLLMIRGVLPRMRYDELMKLCWLKILPFSMNYLLYLSCVKFFLMK</sequence>
<dbReference type="EC" id="7.1.1.2" evidence="13"/>
<dbReference type="InterPro" id="IPR001694">
    <property type="entry name" value="NADH_UbQ_OxRdtase_su1/FPO"/>
</dbReference>
<comment type="subcellular location">
    <subcellularLocation>
        <location evidence="2 12">Mitochondrion inner membrane</location>
        <topology evidence="2 12">Multi-pass membrane protein</topology>
    </subcellularLocation>
</comment>
<dbReference type="PROSITE" id="PS00668">
    <property type="entry name" value="COMPLEX1_ND1_2"/>
    <property type="match status" value="1"/>
</dbReference>
<dbReference type="Pfam" id="PF00146">
    <property type="entry name" value="NADHdh"/>
    <property type="match status" value="1"/>
</dbReference>
<evidence type="ECO:0000256" key="13">
    <source>
        <dbReference type="RuleBase" id="RU000473"/>
    </source>
</evidence>
<accession>Q0H2E0</accession>
<reference evidence="15" key="1">
    <citation type="journal article" date="2006" name="Genome">
        <title>Mitochondrial genomes of Vanhornia eucnemidarum (Apocrita: Vanhorniidae) and Primeuchroeus spp. (Aculeata: Chrysididae): Evidence of rearranged mitochondrial genomes within the Apocrita (Insecta: Hymenoptera).</title>
        <authorList>
            <person name="Castro L.R."/>
            <person name="Ruberu K."/>
            <person name="Dowton M."/>
        </authorList>
    </citation>
    <scope>NUCLEOTIDE SEQUENCE</scope>
</reference>
<dbReference type="PANTHER" id="PTHR11432">
    <property type="entry name" value="NADH DEHYDROGENASE SUBUNIT 1"/>
    <property type="match status" value="1"/>
</dbReference>
<evidence type="ECO:0000256" key="1">
    <source>
        <dbReference type="ARBA" id="ARBA00003257"/>
    </source>
</evidence>
<feature type="transmembrane region" description="Helical" evidence="14">
    <location>
        <begin position="215"/>
        <end position="233"/>
    </location>
</feature>
<proteinExistence type="inferred from homology"/>
<keyword evidence="8 14" id="KW-1133">Transmembrane helix</keyword>
<feature type="transmembrane region" description="Helical" evidence="14">
    <location>
        <begin position="141"/>
        <end position="158"/>
    </location>
</feature>
<geneLocation type="mitochondrion" evidence="15"/>
<keyword evidence="7" id="KW-0999">Mitochondrion inner membrane</keyword>
<organism evidence="15">
    <name type="scientific">Primeuchroeus sp. M48</name>
    <dbReference type="NCBI Taxonomy" id="161217"/>
    <lineage>
        <taxon>Eukaryota</taxon>
        <taxon>Metazoa</taxon>
        <taxon>Ecdysozoa</taxon>
        <taxon>Arthropoda</taxon>
        <taxon>Hexapoda</taxon>
        <taxon>Insecta</taxon>
        <taxon>Pterygota</taxon>
        <taxon>Neoptera</taxon>
        <taxon>Endopterygota</taxon>
        <taxon>Hymenoptera</taxon>
        <taxon>Apocrita</taxon>
        <taxon>Aculeata</taxon>
        <taxon>Chrysidoidea</taxon>
        <taxon>Chrysididae</taxon>
        <taxon>Chrysidinae</taxon>
        <taxon>Chrysidini</taxon>
        <taxon>Primeuchroeus</taxon>
    </lineage>
</organism>
<name>Q0H2E0_9HYME</name>
<keyword evidence="10 13" id="KW-0496">Mitochondrion</keyword>
<dbReference type="PANTHER" id="PTHR11432:SF3">
    <property type="entry name" value="NADH-UBIQUINONE OXIDOREDUCTASE CHAIN 1"/>
    <property type="match status" value="1"/>
</dbReference>
<feature type="non-terminal residue" evidence="15">
    <location>
        <position position="1"/>
    </location>
</feature>
<evidence type="ECO:0000256" key="6">
    <source>
        <dbReference type="ARBA" id="ARBA00022692"/>
    </source>
</evidence>
<evidence type="ECO:0000256" key="10">
    <source>
        <dbReference type="ARBA" id="ARBA00023128"/>
    </source>
</evidence>
<keyword evidence="11 14" id="KW-0472">Membrane</keyword>